<sequence length="94" mass="10998">MKNYFKQRKNSFKKPSKSKKKKVTAERPIGPDYSKAEMMLRQFDMNMAYGPCFGMTRVERYERALKFGLNPPRGVGLFLKVSNVDQECLLNNRL</sequence>
<keyword evidence="2" id="KW-1185">Reference proteome</keyword>
<protein>
    <submittedName>
        <fullName evidence="1">Uncharacterized protein</fullName>
    </submittedName>
</protein>
<evidence type="ECO:0000313" key="1">
    <source>
        <dbReference type="EMBL" id="CAJ2668500.1"/>
    </source>
</evidence>
<name>A0ACB0LIN9_TRIPR</name>
<comment type="caution">
    <text evidence="1">The sequence shown here is derived from an EMBL/GenBank/DDBJ whole genome shotgun (WGS) entry which is preliminary data.</text>
</comment>
<accession>A0ACB0LIN9</accession>
<evidence type="ECO:0000313" key="2">
    <source>
        <dbReference type="Proteomes" id="UP001177021"/>
    </source>
</evidence>
<proteinExistence type="predicted"/>
<reference evidence="1" key="1">
    <citation type="submission" date="2023-10" db="EMBL/GenBank/DDBJ databases">
        <authorList>
            <person name="Rodriguez Cubillos JULIANA M."/>
            <person name="De Vega J."/>
        </authorList>
    </citation>
    <scope>NUCLEOTIDE SEQUENCE</scope>
</reference>
<dbReference type="EMBL" id="CASHSV030000513">
    <property type="protein sequence ID" value="CAJ2668500.1"/>
    <property type="molecule type" value="Genomic_DNA"/>
</dbReference>
<gene>
    <name evidence="1" type="ORF">MILVUS5_LOCUS32874</name>
</gene>
<organism evidence="1 2">
    <name type="scientific">Trifolium pratense</name>
    <name type="common">Red clover</name>
    <dbReference type="NCBI Taxonomy" id="57577"/>
    <lineage>
        <taxon>Eukaryota</taxon>
        <taxon>Viridiplantae</taxon>
        <taxon>Streptophyta</taxon>
        <taxon>Embryophyta</taxon>
        <taxon>Tracheophyta</taxon>
        <taxon>Spermatophyta</taxon>
        <taxon>Magnoliopsida</taxon>
        <taxon>eudicotyledons</taxon>
        <taxon>Gunneridae</taxon>
        <taxon>Pentapetalae</taxon>
        <taxon>rosids</taxon>
        <taxon>fabids</taxon>
        <taxon>Fabales</taxon>
        <taxon>Fabaceae</taxon>
        <taxon>Papilionoideae</taxon>
        <taxon>50 kb inversion clade</taxon>
        <taxon>NPAAA clade</taxon>
        <taxon>Hologalegina</taxon>
        <taxon>IRL clade</taxon>
        <taxon>Trifolieae</taxon>
        <taxon>Trifolium</taxon>
    </lineage>
</organism>
<dbReference type="Proteomes" id="UP001177021">
    <property type="component" value="Unassembled WGS sequence"/>
</dbReference>